<name>A0A4Y9SFG5_9BURK</name>
<feature type="active site" evidence="9">
    <location>
        <position position="249"/>
    </location>
</feature>
<evidence type="ECO:0000256" key="2">
    <source>
        <dbReference type="ARBA" id="ARBA00022490"/>
    </source>
</evidence>
<comment type="subcellular location">
    <subcellularLocation>
        <location evidence="1 9">Cytoplasm</location>
    </subcellularLocation>
</comment>
<evidence type="ECO:0000256" key="8">
    <source>
        <dbReference type="ARBA" id="ARBA00023306"/>
    </source>
</evidence>
<organism evidence="12 13">
    <name type="scientific">Zemynaea arenosa</name>
    <dbReference type="NCBI Taxonomy" id="2561931"/>
    <lineage>
        <taxon>Bacteria</taxon>
        <taxon>Pseudomonadati</taxon>
        <taxon>Pseudomonadota</taxon>
        <taxon>Betaproteobacteria</taxon>
        <taxon>Burkholderiales</taxon>
        <taxon>Oxalobacteraceae</taxon>
        <taxon>Telluria group</taxon>
        <taxon>Zemynaea</taxon>
    </lineage>
</organism>
<dbReference type="GO" id="GO:0007059">
    <property type="term" value="P:chromosome segregation"/>
    <property type="evidence" value="ECO:0007669"/>
    <property type="project" value="UniProtKB-UniRule"/>
</dbReference>
<feature type="active site" evidence="9">
    <location>
        <position position="150"/>
    </location>
</feature>
<dbReference type="GO" id="GO:0051301">
    <property type="term" value="P:cell division"/>
    <property type="evidence" value="ECO:0007669"/>
    <property type="project" value="UniProtKB-KW"/>
</dbReference>
<dbReference type="Gene3D" id="1.10.443.10">
    <property type="entry name" value="Intergrase catalytic core"/>
    <property type="match status" value="1"/>
</dbReference>
<comment type="caution">
    <text evidence="12">The sequence shown here is derived from an EMBL/GenBank/DDBJ whole genome shotgun (WGS) entry which is preliminary data.</text>
</comment>
<dbReference type="GO" id="GO:0003677">
    <property type="term" value="F:DNA binding"/>
    <property type="evidence" value="ECO:0007669"/>
    <property type="project" value="UniProtKB-UniRule"/>
</dbReference>
<keyword evidence="3 9" id="KW-0132">Cell division</keyword>
<keyword evidence="6 9" id="KW-0238">DNA-binding</keyword>
<evidence type="ECO:0000313" key="12">
    <source>
        <dbReference type="EMBL" id="TFW19640.1"/>
    </source>
</evidence>
<dbReference type="InterPro" id="IPR011010">
    <property type="entry name" value="DNA_brk_join_enz"/>
</dbReference>
<dbReference type="GO" id="GO:0006313">
    <property type="term" value="P:DNA transposition"/>
    <property type="evidence" value="ECO:0007669"/>
    <property type="project" value="UniProtKB-UniRule"/>
</dbReference>
<evidence type="ECO:0000256" key="9">
    <source>
        <dbReference type="HAMAP-Rule" id="MF_01808"/>
    </source>
</evidence>
<comment type="subunit">
    <text evidence="9">Forms a cyclic heterotetrameric complex composed of two molecules of XerC and two molecules of XerD.</text>
</comment>
<accession>A0A4Y9SFG5</accession>
<dbReference type="InterPro" id="IPR013762">
    <property type="entry name" value="Integrase-like_cat_sf"/>
</dbReference>
<keyword evidence="5 9" id="KW-0229">DNA integration</keyword>
<dbReference type="PANTHER" id="PTHR30349:SF81">
    <property type="entry name" value="TYROSINE RECOMBINASE XERC"/>
    <property type="match status" value="1"/>
</dbReference>
<dbReference type="InterPro" id="IPR050090">
    <property type="entry name" value="Tyrosine_recombinase_XerCD"/>
</dbReference>
<dbReference type="CDD" id="cd00798">
    <property type="entry name" value="INT_XerDC_C"/>
    <property type="match status" value="1"/>
</dbReference>
<reference evidence="12 13" key="1">
    <citation type="submission" date="2019-03" db="EMBL/GenBank/DDBJ databases">
        <title>Draft Genome Sequence of Massilia arenosa sp. nov., a Novel Massilia Species Isolated from a Sandy-loam Maize Soil.</title>
        <authorList>
            <person name="Raths R."/>
            <person name="Peta V."/>
            <person name="Bucking H."/>
        </authorList>
    </citation>
    <scope>NUCLEOTIDE SEQUENCE [LARGE SCALE GENOMIC DNA]</scope>
    <source>
        <strain evidence="12 13">MC02</strain>
    </source>
</reference>
<dbReference type="Pfam" id="PF00589">
    <property type="entry name" value="Phage_integrase"/>
    <property type="match status" value="1"/>
</dbReference>
<feature type="active site" evidence="9">
    <location>
        <position position="181"/>
    </location>
</feature>
<evidence type="ECO:0000256" key="3">
    <source>
        <dbReference type="ARBA" id="ARBA00022618"/>
    </source>
</evidence>
<dbReference type="SUPFAM" id="SSF56349">
    <property type="entry name" value="DNA breaking-rejoining enzymes"/>
    <property type="match status" value="1"/>
</dbReference>
<dbReference type="GO" id="GO:0005737">
    <property type="term" value="C:cytoplasm"/>
    <property type="evidence" value="ECO:0007669"/>
    <property type="project" value="UniProtKB-SubCell"/>
</dbReference>
<dbReference type="AlphaFoldDB" id="A0A4Y9SFG5"/>
<feature type="active site" evidence="9">
    <location>
        <position position="275"/>
    </location>
</feature>
<keyword evidence="8 9" id="KW-0131">Cell cycle</keyword>
<sequence>MSAKADWVAQYLAQLRTQRKLSEHTVLNYGRDLRELLAGTEGKDWPAVTHADIRRLAAAMHGRALEPRSIARRLSAWRGFFKWLSFQIALPGNPVEGVRAPKRAKILPKALSVDDAVHLVGSDARAHAEPDAAELCNRAMFELMYSSGLRVSELAGLDAGYAREALGWIDRAAGEAVVTGKGNKMRRVPVGSHALAALDAWLTVRPAPRDGSNALFVSSRGTRISPRVVQLRLKAHALQVGTAVDVHPHVLRHSFASHVLQSSGDLRAVQEMLGHASIASTQVYTALDFQHLAKVYDQAHPRAKSK</sequence>
<evidence type="ECO:0000256" key="1">
    <source>
        <dbReference type="ARBA" id="ARBA00004496"/>
    </source>
</evidence>
<dbReference type="HAMAP" id="MF_01808">
    <property type="entry name" value="Recomb_XerC_XerD"/>
    <property type="match status" value="1"/>
</dbReference>
<dbReference type="PANTHER" id="PTHR30349">
    <property type="entry name" value="PHAGE INTEGRASE-RELATED"/>
    <property type="match status" value="1"/>
</dbReference>
<feature type="domain" description="Tyr recombinase" evidence="10">
    <location>
        <begin position="106"/>
        <end position="297"/>
    </location>
</feature>
<dbReference type="InterPro" id="IPR044068">
    <property type="entry name" value="CB"/>
</dbReference>
<dbReference type="InterPro" id="IPR023009">
    <property type="entry name" value="Tyrosine_recombinase_XerC/XerD"/>
</dbReference>
<keyword evidence="7 9" id="KW-0233">DNA recombination</keyword>
<dbReference type="InterPro" id="IPR010998">
    <property type="entry name" value="Integrase_recombinase_N"/>
</dbReference>
<proteinExistence type="inferred from homology"/>
<feature type="active site" description="O-(3'-phospho-DNA)-tyrosine intermediate" evidence="9">
    <location>
        <position position="284"/>
    </location>
</feature>
<evidence type="ECO:0000256" key="7">
    <source>
        <dbReference type="ARBA" id="ARBA00023172"/>
    </source>
</evidence>
<dbReference type="PROSITE" id="PS51900">
    <property type="entry name" value="CB"/>
    <property type="match status" value="1"/>
</dbReference>
<evidence type="ECO:0000256" key="6">
    <source>
        <dbReference type="ARBA" id="ARBA00023125"/>
    </source>
</evidence>
<protein>
    <recommendedName>
        <fullName evidence="9">Tyrosine recombinase XerC</fullName>
    </recommendedName>
</protein>
<dbReference type="InterPro" id="IPR002104">
    <property type="entry name" value="Integrase_catalytic"/>
</dbReference>
<dbReference type="Proteomes" id="UP000298438">
    <property type="component" value="Unassembled WGS sequence"/>
</dbReference>
<evidence type="ECO:0000313" key="13">
    <source>
        <dbReference type="Proteomes" id="UP000298438"/>
    </source>
</evidence>
<dbReference type="EMBL" id="SPVF01000143">
    <property type="protein sequence ID" value="TFW19640.1"/>
    <property type="molecule type" value="Genomic_DNA"/>
</dbReference>
<evidence type="ECO:0000256" key="4">
    <source>
        <dbReference type="ARBA" id="ARBA00022829"/>
    </source>
</evidence>
<comment type="function">
    <text evidence="9">Site-specific tyrosine recombinase, which acts by catalyzing the cutting and rejoining of the recombining DNA molecules. The XerC-XerD complex is essential to convert dimers of the bacterial chromosome into monomers to permit their segregation at cell division. It also contributes to the segregational stability of plasmids.</text>
</comment>
<keyword evidence="13" id="KW-1185">Reference proteome</keyword>
<dbReference type="OrthoDB" id="9801717at2"/>
<dbReference type="Gene3D" id="1.10.150.130">
    <property type="match status" value="1"/>
</dbReference>
<evidence type="ECO:0000256" key="5">
    <source>
        <dbReference type="ARBA" id="ARBA00022908"/>
    </source>
</evidence>
<keyword evidence="4 9" id="KW-0159">Chromosome partition</keyword>
<evidence type="ECO:0000259" key="10">
    <source>
        <dbReference type="PROSITE" id="PS51898"/>
    </source>
</evidence>
<comment type="similarity">
    <text evidence="9">Belongs to the 'phage' integrase family. XerC subfamily.</text>
</comment>
<keyword evidence="2 9" id="KW-0963">Cytoplasm</keyword>
<dbReference type="PROSITE" id="PS51898">
    <property type="entry name" value="TYR_RECOMBINASE"/>
    <property type="match status" value="1"/>
</dbReference>
<feature type="active site" evidence="9">
    <location>
        <position position="252"/>
    </location>
</feature>
<evidence type="ECO:0000259" key="11">
    <source>
        <dbReference type="PROSITE" id="PS51900"/>
    </source>
</evidence>
<dbReference type="InterPro" id="IPR004107">
    <property type="entry name" value="Integrase_SAM-like_N"/>
</dbReference>
<gene>
    <name evidence="9" type="primary">xerC</name>
    <name evidence="12" type="ORF">E4L96_11515</name>
</gene>
<feature type="domain" description="Core-binding (CB)" evidence="11">
    <location>
        <begin position="2"/>
        <end position="85"/>
    </location>
</feature>
<dbReference type="RefSeq" id="WP_135207369.1">
    <property type="nucleotide sequence ID" value="NZ_SPVF01000143.1"/>
</dbReference>
<dbReference type="Pfam" id="PF02899">
    <property type="entry name" value="Phage_int_SAM_1"/>
    <property type="match status" value="1"/>
</dbReference>
<dbReference type="GO" id="GO:0009037">
    <property type="term" value="F:tyrosine-based site-specific recombinase activity"/>
    <property type="evidence" value="ECO:0007669"/>
    <property type="project" value="UniProtKB-UniRule"/>
</dbReference>